<protein>
    <submittedName>
        <fullName evidence="3">tRNA-synt_His domain-containing protein</fullName>
    </submittedName>
</protein>
<dbReference type="Proteomes" id="UP000275846">
    <property type="component" value="Unassembled WGS sequence"/>
</dbReference>
<keyword evidence="2" id="KW-1185">Reference proteome</keyword>
<organism evidence="3">
    <name type="scientific">Schistocephalus solidus</name>
    <name type="common">Tapeworm</name>
    <dbReference type="NCBI Taxonomy" id="70667"/>
    <lineage>
        <taxon>Eukaryota</taxon>
        <taxon>Metazoa</taxon>
        <taxon>Spiralia</taxon>
        <taxon>Lophotrochozoa</taxon>
        <taxon>Platyhelminthes</taxon>
        <taxon>Cestoda</taxon>
        <taxon>Eucestoda</taxon>
        <taxon>Diphyllobothriidea</taxon>
        <taxon>Diphyllobothriidae</taxon>
        <taxon>Schistocephalus</taxon>
    </lineage>
</organism>
<dbReference type="EMBL" id="UYSU01045558">
    <property type="protein sequence ID" value="VDM05257.1"/>
    <property type="molecule type" value="Genomic_DNA"/>
</dbReference>
<dbReference type="WBParaSite" id="SSLN_0001959001-mRNA-1">
    <property type="protein sequence ID" value="SSLN_0001959001-mRNA-1"/>
    <property type="gene ID" value="SSLN_0001959001"/>
</dbReference>
<evidence type="ECO:0000313" key="2">
    <source>
        <dbReference type="Proteomes" id="UP000275846"/>
    </source>
</evidence>
<accession>A0A183TQX3</accession>
<evidence type="ECO:0000313" key="1">
    <source>
        <dbReference type="EMBL" id="VDM05257.1"/>
    </source>
</evidence>
<name>A0A183TQX3_SCHSO</name>
<gene>
    <name evidence="1" type="ORF">SSLN_LOCUS18871</name>
</gene>
<dbReference type="AlphaFoldDB" id="A0A183TQX3"/>
<evidence type="ECO:0000313" key="3">
    <source>
        <dbReference type="WBParaSite" id="SSLN_0001959001-mRNA-1"/>
    </source>
</evidence>
<reference evidence="3" key="1">
    <citation type="submission" date="2016-06" db="UniProtKB">
        <authorList>
            <consortium name="WormBaseParasite"/>
        </authorList>
    </citation>
    <scope>IDENTIFICATION</scope>
</reference>
<reference evidence="1 2" key="2">
    <citation type="submission" date="2018-11" db="EMBL/GenBank/DDBJ databases">
        <authorList>
            <consortium name="Pathogen Informatics"/>
        </authorList>
    </citation>
    <scope>NUCLEOTIDE SEQUENCE [LARGE SCALE GENOMIC DNA]</scope>
    <source>
        <strain evidence="1 2">NST_G2</strain>
    </source>
</reference>
<proteinExistence type="predicted"/>
<sequence length="78" mass="9054">MCYYAGDYDFDVRYQSTTNIGQADALSHLIISRTNEPEETVIMPVFVESEVHRLFMHSIPELLVTFEEVRNETQQGQL</sequence>